<sequence length="947" mass="105739">MCESYSRSLLRVSVAQICQALGWDSVQLSACHLLTDVLQRYLQQLGRGCHRYSELYGRTDPILDDVGEAFQLMGVSLHELEDYIHNIEPVTFPHQIPSFPVSKNNVLQFPQPGSKDAEERKEYIPDYMPPIVSSQEEEEEEQVPTDGGTSAEAMQVPLEEDDELEEEEIINDENFLGKRPLDSPEAEEMPAIKRPRLLSTKGDTLDVVVLEAREPLSSINTQKIPPMLSPVHVQDSTDLAPPSPEPPMLAPVAKSQMPITKPLETKSFTPKTKTKTSSPGQKTKSPKTTQSPAMVGSPIRSPKTISKEKKSPGRSKSPKSPKSPKVMTHIPQAPVRPETPNRTPSATISEKLSKETVQVRQIQTPPEAGKLNNENQPKKAVVTDKTIDDSINAVIARACAEREPDPFEFSSGSESEGDIFTSPKRISGSECTAPKASAASNNFTKSGSTPLPLSGGTSSSDNSWTMDASIDEVVRKAKMGAPPTMPPSFPYISSPSVSPPTPEPLHKVYEEKTKLPSSVEVKKKLKKELKTKMKKKEKQRDKERERDKSKEKSKEKDKVKEKEKESSKETKYPWKEFLKDEEPDPYKFKIKEFEDVDPKVRLKDGMVRKEREKHKDKKKDRDRGRRDKDKRDREKVKEKGREDRPRAAPAPVVLPPKDVPLPLFSPAVAARVPATLPALSSVLPEKLFEEKEKPKEKERKKDKKEKKKKKEKEKEKEKKDKEREREKREREKREKEKDKHRHEKLPPDAGKEKSLGLPWLQIKVEPVVPAPSPVIPRLTLRVGAGQDKIVISKVVPAPEAKPAPSLSRPKTPPPAAAPAPVPVHVAPAPVPSPLLTQSAAAPALMPAPSPAISGAGTSKAPVRSVVTETVSTYVIRDEWGNQIWICPGCNKPDDGSPMIGCDDCDDWYHWPCVGIMAAPPEEMQWFCPKCANKKKDKKHKKRKHRAH</sequence>
<feature type="region of interest" description="Disordered" evidence="15">
    <location>
        <begin position="677"/>
        <end position="757"/>
    </location>
</feature>
<dbReference type="RefSeq" id="XP_034500444.1">
    <property type="nucleotide sequence ID" value="XM_034644553.1"/>
</dbReference>
<dbReference type="SUPFAM" id="SSF57903">
    <property type="entry name" value="FYVE/PHD zinc finger"/>
    <property type="match status" value="1"/>
</dbReference>
<dbReference type="FunFam" id="1.10.20.10:FF:000056">
    <property type="entry name" value="Transcription initiation factor TFIID subunit 3"/>
    <property type="match status" value="1"/>
</dbReference>
<dbReference type="GeneID" id="105234304"/>
<comment type="similarity">
    <text evidence="9">Belongs to the TAF3 family.</text>
</comment>
<keyword evidence="7" id="KW-0539">Nucleus</keyword>
<dbReference type="GO" id="GO:0051457">
    <property type="term" value="P:maintenance of protein location in nucleus"/>
    <property type="evidence" value="ECO:0007669"/>
    <property type="project" value="Ensembl"/>
</dbReference>
<dbReference type="GO" id="GO:0060261">
    <property type="term" value="P:positive regulation of transcription initiation by RNA polymerase II"/>
    <property type="evidence" value="ECO:0007669"/>
    <property type="project" value="Ensembl"/>
</dbReference>
<dbReference type="InParanoid" id="A0A7N5KHQ0"/>
<dbReference type="InterPro" id="IPR013083">
    <property type="entry name" value="Znf_RING/FYVE/PHD"/>
</dbReference>
<feature type="compositionally biased region" description="Polar residues" evidence="15">
    <location>
        <begin position="340"/>
        <end position="364"/>
    </location>
</feature>
<evidence type="ECO:0000256" key="13">
    <source>
        <dbReference type="ARBA" id="ARBA00081420"/>
    </source>
</evidence>
<feature type="compositionally biased region" description="Basic and acidic residues" evidence="15">
    <location>
        <begin position="619"/>
        <end position="646"/>
    </location>
</feature>
<feature type="compositionally biased region" description="Basic residues" evidence="15">
    <location>
        <begin position="523"/>
        <end position="537"/>
    </location>
</feature>
<dbReference type="PANTHER" id="PTHR46452:SF1">
    <property type="entry name" value="TRANSCRIPTION INITIATION FACTOR TFIID SUBUNIT 3"/>
    <property type="match status" value="1"/>
</dbReference>
<evidence type="ECO:0000256" key="4">
    <source>
        <dbReference type="ARBA" id="ARBA00022833"/>
    </source>
</evidence>
<protein>
    <recommendedName>
        <fullName evidence="10">Transcription initiation factor TFIID subunit 3</fullName>
    </recommendedName>
    <alternativeName>
        <fullName evidence="13">140 kDa TATA box-binding protein-associated factor</fullName>
    </alternativeName>
    <alternativeName>
        <fullName evidence="11">TBP-associated factor 3</fullName>
    </alternativeName>
    <alternativeName>
        <fullName evidence="12">Transcription initiation factor TFIID 140 kDa subunit</fullName>
    </alternativeName>
</protein>
<dbReference type="PROSITE" id="PS50016">
    <property type="entry name" value="ZF_PHD_2"/>
    <property type="match status" value="1"/>
</dbReference>
<dbReference type="GO" id="GO:0031965">
    <property type="term" value="C:nuclear membrane"/>
    <property type="evidence" value="ECO:0007669"/>
    <property type="project" value="Ensembl"/>
</dbReference>
<dbReference type="GO" id="GO:0008270">
    <property type="term" value="F:zinc ion binding"/>
    <property type="evidence" value="ECO:0007669"/>
    <property type="project" value="UniProtKB-KW"/>
</dbReference>
<feature type="compositionally biased region" description="Polar residues" evidence="15">
    <location>
        <begin position="438"/>
        <end position="466"/>
    </location>
</feature>
<dbReference type="GO" id="GO:0046982">
    <property type="term" value="F:protein heterodimerization activity"/>
    <property type="evidence" value="ECO:0007669"/>
    <property type="project" value="InterPro"/>
</dbReference>
<dbReference type="GO" id="GO:0005669">
    <property type="term" value="C:transcription factor TFIID complex"/>
    <property type="evidence" value="ECO:0007669"/>
    <property type="project" value="Ensembl"/>
</dbReference>
<feature type="compositionally biased region" description="Basic and acidic residues" evidence="15">
    <location>
        <begin position="712"/>
        <end position="737"/>
    </location>
</feature>
<evidence type="ECO:0000256" key="2">
    <source>
        <dbReference type="ARBA" id="ARBA00022723"/>
    </source>
</evidence>
<comment type="subcellular location">
    <subcellularLocation>
        <location evidence="1">Nucleus</location>
    </subcellularLocation>
</comment>
<dbReference type="CTD" id="83860"/>
<dbReference type="GO" id="GO:0140002">
    <property type="term" value="F:histone H3K4me3 reader activity"/>
    <property type="evidence" value="ECO:0007669"/>
    <property type="project" value="Ensembl"/>
</dbReference>
<keyword evidence="5" id="KW-0805">Transcription regulation</keyword>
<evidence type="ECO:0000313" key="17">
    <source>
        <dbReference type="Ensembl" id="ENSAMEP00000040403.1"/>
    </source>
</evidence>
<feature type="region of interest" description="Disordered" evidence="15">
    <location>
        <begin position="221"/>
        <end position="384"/>
    </location>
</feature>
<evidence type="ECO:0000256" key="14">
    <source>
        <dbReference type="PROSITE-ProRule" id="PRU00146"/>
    </source>
</evidence>
<dbReference type="PROSITE" id="PS01359">
    <property type="entry name" value="ZF_PHD_1"/>
    <property type="match status" value="1"/>
</dbReference>
<reference evidence="17" key="2">
    <citation type="submission" date="2025-08" db="UniProtKB">
        <authorList>
            <consortium name="Ensembl"/>
        </authorList>
    </citation>
    <scope>IDENTIFICATION</scope>
</reference>
<proteinExistence type="inferred from homology"/>
<feature type="compositionally biased region" description="Pro residues" evidence="15">
    <location>
        <begin position="810"/>
        <end position="820"/>
    </location>
</feature>
<keyword evidence="2" id="KW-0479">Metal-binding</keyword>
<feature type="region of interest" description="Disordered" evidence="15">
    <location>
        <begin position="799"/>
        <end position="820"/>
    </location>
</feature>
<dbReference type="Gene3D" id="1.10.20.10">
    <property type="entry name" value="Histone, subunit A"/>
    <property type="match status" value="1"/>
</dbReference>
<dbReference type="KEGG" id="aml:105234304"/>
<evidence type="ECO:0000256" key="7">
    <source>
        <dbReference type="ARBA" id="ARBA00023242"/>
    </source>
</evidence>
<dbReference type="Pfam" id="PF07524">
    <property type="entry name" value="Bromo_TP"/>
    <property type="match status" value="1"/>
</dbReference>
<evidence type="ECO:0000256" key="3">
    <source>
        <dbReference type="ARBA" id="ARBA00022771"/>
    </source>
</evidence>
<dbReference type="CDD" id="cd15522">
    <property type="entry name" value="PHD_TAF3"/>
    <property type="match status" value="1"/>
</dbReference>
<dbReference type="InterPro" id="IPR001965">
    <property type="entry name" value="Znf_PHD"/>
</dbReference>
<feature type="compositionally biased region" description="Low complexity" evidence="15">
    <location>
        <begin position="265"/>
        <end position="292"/>
    </location>
</feature>
<evidence type="ECO:0000256" key="8">
    <source>
        <dbReference type="ARBA" id="ARBA00057922"/>
    </source>
</evidence>
<dbReference type="Proteomes" id="UP000008912">
    <property type="component" value="Unassembled WGS sequence"/>
</dbReference>
<dbReference type="InterPro" id="IPR009072">
    <property type="entry name" value="Histone-fold"/>
</dbReference>
<evidence type="ECO:0000256" key="15">
    <source>
        <dbReference type="SAM" id="MobiDB-lite"/>
    </source>
</evidence>
<dbReference type="InterPro" id="IPR011011">
    <property type="entry name" value="Znf_FYVE_PHD"/>
</dbReference>
<feature type="compositionally biased region" description="Basic and acidic residues" evidence="15">
    <location>
        <begin position="686"/>
        <end position="699"/>
    </location>
</feature>
<evidence type="ECO:0000259" key="16">
    <source>
        <dbReference type="PROSITE" id="PS50016"/>
    </source>
</evidence>
<name>A0A7N5KHQ0_AILME</name>
<reference evidence="17" key="3">
    <citation type="submission" date="2025-09" db="UniProtKB">
        <authorList>
            <consortium name="Ensembl"/>
        </authorList>
    </citation>
    <scope>IDENTIFICATION</scope>
</reference>
<dbReference type="AlphaFoldDB" id="A0A7N5KHQ0"/>
<dbReference type="InterPro" id="IPR006565">
    <property type="entry name" value="BTP"/>
</dbReference>
<evidence type="ECO:0000256" key="10">
    <source>
        <dbReference type="ARBA" id="ARBA00068909"/>
    </source>
</evidence>
<evidence type="ECO:0000256" key="6">
    <source>
        <dbReference type="ARBA" id="ARBA00023163"/>
    </source>
</evidence>
<dbReference type="GO" id="GO:0000122">
    <property type="term" value="P:negative regulation of transcription by RNA polymerase II"/>
    <property type="evidence" value="ECO:0007669"/>
    <property type="project" value="Ensembl"/>
</dbReference>
<keyword evidence="6" id="KW-0804">Transcription</keyword>
<dbReference type="Ensembl" id="ENSAMET00000043348.1">
    <property type="protein sequence ID" value="ENSAMEP00000040403.1"/>
    <property type="gene ID" value="ENSAMEG00000009924.2"/>
</dbReference>
<dbReference type="CDD" id="cd22916">
    <property type="entry name" value="HFD_TAF3"/>
    <property type="match status" value="1"/>
</dbReference>
<evidence type="ECO:0000256" key="9">
    <source>
        <dbReference type="ARBA" id="ARBA00060873"/>
    </source>
</evidence>
<dbReference type="Gene3D" id="3.30.40.10">
    <property type="entry name" value="Zinc/RING finger domain, C3HC4 (zinc finger)"/>
    <property type="match status" value="1"/>
</dbReference>
<dbReference type="PANTHER" id="PTHR46452">
    <property type="entry name" value="TRANSCRIPTION INITIATION FACTOR TFIID SUBUNIT 3"/>
    <property type="match status" value="1"/>
</dbReference>
<dbReference type="FunFam" id="3.30.40.10:FF:000317">
    <property type="entry name" value="transcription initiation factor TFIID subunit 3"/>
    <property type="match status" value="1"/>
</dbReference>
<feature type="compositionally biased region" description="Basic residues" evidence="15">
    <location>
        <begin position="700"/>
        <end position="711"/>
    </location>
</feature>
<comment type="function">
    <text evidence="8">The TFIID basal transcription factor complex plays a major role in the initiation of RNA polymerase II (Pol II)-dependent transcription. TFIID recognizes and binds promoters with or without a TATA box via its subunit TBP, a TATA-box-binding protein, and promotes assembly of the pre-initiation complex (PIC). The TFIID complex consists of TBP and TBP-associated factors (TAFs), including TAF1, TAF2, TAF3, TAF4, TAF5, TAF6, TAF7, TAF8, TAF9, TAF10, TAF11, TAF12 and TAF13. The TFIID complex structure can be divided into 3 modules TFIID-A, TFIID-B, and TFIID-C. TAF3 forms the TFIID-A module together with TAF5 and TBP. Required in complex with TBPL2 for the differentiation of myoblasts into myocytes. The TAF3-TBPL2 complex replaces TFIID at specific promoters at an early stage in the differentiation process.</text>
</comment>
<feature type="region of interest" description="Disordered" evidence="15">
    <location>
        <begin position="176"/>
        <end position="197"/>
    </location>
</feature>
<feature type="compositionally biased region" description="Basic and acidic residues" evidence="15">
    <location>
        <begin position="538"/>
        <end position="576"/>
    </location>
</feature>
<feature type="compositionally biased region" description="Basic and acidic residues" evidence="15">
    <location>
        <begin position="599"/>
        <end position="610"/>
    </location>
</feature>
<dbReference type="InterPro" id="IPR019787">
    <property type="entry name" value="Znf_PHD-finger"/>
</dbReference>
<evidence type="ECO:0000256" key="1">
    <source>
        <dbReference type="ARBA" id="ARBA00004123"/>
    </source>
</evidence>
<feature type="region of interest" description="Disordered" evidence="15">
    <location>
        <begin position="403"/>
        <end position="576"/>
    </location>
</feature>
<gene>
    <name evidence="17" type="primary">TAF3</name>
</gene>
<dbReference type="GO" id="GO:0042789">
    <property type="term" value="P:mRNA transcription by RNA polymerase II"/>
    <property type="evidence" value="ECO:0007669"/>
    <property type="project" value="Ensembl"/>
</dbReference>
<keyword evidence="3 14" id="KW-0863">Zinc-finger</keyword>
<reference evidence="17 18" key="1">
    <citation type="journal article" date="2010" name="Nature">
        <title>The sequence and de novo assembly of the giant panda genome.</title>
        <authorList>
            <person name="Li R."/>
            <person name="Fan W."/>
            <person name="Tian G."/>
            <person name="Zhu H."/>
            <person name="He L."/>
            <person name="Cai J."/>
            <person name="Huang Q."/>
            <person name="Cai Q."/>
            <person name="Li B."/>
            <person name="Bai Y."/>
            <person name="Zhang Z."/>
            <person name="Zhang Y."/>
            <person name="Wang W."/>
            <person name="Li J."/>
            <person name="Wei F."/>
            <person name="Li H."/>
            <person name="Jian M."/>
            <person name="Li J."/>
            <person name="Zhang Z."/>
            <person name="Nielsen R."/>
            <person name="Li D."/>
            <person name="Gu W."/>
            <person name="Yang Z."/>
            <person name="Xuan Z."/>
            <person name="Ryder O.A."/>
            <person name="Leung F.C."/>
            <person name="Zhou Y."/>
            <person name="Cao J."/>
            <person name="Sun X."/>
            <person name="Fu Y."/>
            <person name="Fang X."/>
            <person name="Guo X."/>
            <person name="Wang B."/>
            <person name="Hou R."/>
            <person name="Shen F."/>
            <person name="Mu B."/>
            <person name="Ni P."/>
            <person name="Lin R."/>
            <person name="Qian W."/>
            <person name="Wang G."/>
            <person name="Yu C."/>
            <person name="Nie W."/>
            <person name="Wang J."/>
            <person name="Wu Z."/>
            <person name="Liang H."/>
            <person name="Min J."/>
            <person name="Wu Q."/>
            <person name="Cheng S."/>
            <person name="Ruan J."/>
            <person name="Wang M."/>
            <person name="Shi Z."/>
            <person name="Wen M."/>
            <person name="Liu B."/>
            <person name="Ren X."/>
            <person name="Zheng H."/>
            <person name="Dong D."/>
            <person name="Cook K."/>
            <person name="Shan G."/>
            <person name="Zhang H."/>
            <person name="Kosiol C."/>
            <person name="Xie X."/>
            <person name="Lu Z."/>
            <person name="Zheng H."/>
            <person name="Li Y."/>
            <person name="Steiner C.C."/>
            <person name="Lam T.T."/>
            <person name="Lin S."/>
            <person name="Zhang Q."/>
            <person name="Li G."/>
            <person name="Tian J."/>
            <person name="Gong T."/>
            <person name="Liu H."/>
            <person name="Zhang D."/>
            <person name="Fang L."/>
            <person name="Ye C."/>
            <person name="Zhang J."/>
            <person name="Hu W."/>
            <person name="Xu A."/>
            <person name="Ren Y."/>
            <person name="Zhang G."/>
            <person name="Bruford M.W."/>
            <person name="Li Q."/>
            <person name="Ma L."/>
            <person name="Guo Y."/>
            <person name="An N."/>
            <person name="Hu Y."/>
            <person name="Zheng Y."/>
            <person name="Shi Y."/>
            <person name="Li Z."/>
            <person name="Liu Q."/>
            <person name="Chen Y."/>
            <person name="Zhao J."/>
            <person name="Qu N."/>
            <person name="Zhao S."/>
            <person name="Tian F."/>
            <person name="Wang X."/>
            <person name="Wang H."/>
            <person name="Xu L."/>
            <person name="Liu X."/>
            <person name="Vinar T."/>
            <person name="Wang Y."/>
            <person name="Lam T.W."/>
            <person name="Yiu S.M."/>
            <person name="Liu S."/>
            <person name="Zhang H."/>
            <person name="Li D."/>
            <person name="Huang Y."/>
            <person name="Wang X."/>
            <person name="Yang G."/>
            <person name="Jiang Z."/>
            <person name="Wang J."/>
            <person name="Qin N."/>
            <person name="Li L."/>
            <person name="Li J."/>
            <person name="Bolund L."/>
            <person name="Kristiansen K."/>
            <person name="Wong G.K."/>
            <person name="Olson M."/>
            <person name="Zhang X."/>
            <person name="Li S."/>
            <person name="Yang H."/>
            <person name="Wang J."/>
            <person name="Wang J."/>
        </authorList>
    </citation>
    <scope>NUCLEOTIDE SEQUENCE [LARGE SCALE GENOMIC DNA]</scope>
</reference>
<accession>A0A7N5KHQ0</accession>
<dbReference type="GO" id="GO:1901797">
    <property type="term" value="P:negative regulation of signal transduction by p53 class mediator"/>
    <property type="evidence" value="ECO:0007669"/>
    <property type="project" value="Ensembl"/>
</dbReference>
<dbReference type="GeneTree" id="ENSGT00710000106806"/>
<evidence type="ECO:0000256" key="11">
    <source>
        <dbReference type="ARBA" id="ARBA00076309"/>
    </source>
</evidence>
<dbReference type="GO" id="GO:0001673">
    <property type="term" value="C:male germ cell nucleus"/>
    <property type="evidence" value="ECO:0007669"/>
    <property type="project" value="Ensembl"/>
</dbReference>
<organism evidence="17 18">
    <name type="scientific">Ailuropoda melanoleuca</name>
    <name type="common">Giant panda</name>
    <dbReference type="NCBI Taxonomy" id="9646"/>
    <lineage>
        <taxon>Eukaryota</taxon>
        <taxon>Metazoa</taxon>
        <taxon>Chordata</taxon>
        <taxon>Craniata</taxon>
        <taxon>Vertebrata</taxon>
        <taxon>Euteleostomi</taxon>
        <taxon>Mammalia</taxon>
        <taxon>Eutheria</taxon>
        <taxon>Laurasiatheria</taxon>
        <taxon>Carnivora</taxon>
        <taxon>Caniformia</taxon>
        <taxon>Ursidae</taxon>
        <taxon>Ailuropoda</taxon>
    </lineage>
</organism>
<evidence type="ECO:0000313" key="18">
    <source>
        <dbReference type="Proteomes" id="UP000008912"/>
    </source>
</evidence>
<feature type="region of interest" description="Disordered" evidence="15">
    <location>
        <begin position="132"/>
        <end position="152"/>
    </location>
</feature>
<dbReference type="InterPro" id="IPR019786">
    <property type="entry name" value="Zinc_finger_PHD-type_CS"/>
</dbReference>
<feature type="compositionally biased region" description="Basic and acidic residues" evidence="15">
    <location>
        <begin position="504"/>
        <end position="514"/>
    </location>
</feature>
<evidence type="ECO:0000256" key="12">
    <source>
        <dbReference type="ARBA" id="ARBA00080259"/>
    </source>
</evidence>
<dbReference type="GO" id="GO:0002039">
    <property type="term" value="F:p53 binding"/>
    <property type="evidence" value="ECO:0007669"/>
    <property type="project" value="Ensembl"/>
</dbReference>
<feature type="domain" description="PHD-type" evidence="16">
    <location>
        <begin position="883"/>
        <end position="933"/>
    </location>
</feature>
<dbReference type="OrthoDB" id="436852at2759"/>
<feature type="region of interest" description="Disordered" evidence="15">
    <location>
        <begin position="599"/>
        <end position="662"/>
    </location>
</feature>
<feature type="compositionally biased region" description="Basic and acidic residues" evidence="15">
    <location>
        <begin position="744"/>
        <end position="754"/>
    </location>
</feature>
<dbReference type="Pfam" id="PF00628">
    <property type="entry name" value="PHD"/>
    <property type="match status" value="1"/>
</dbReference>
<dbReference type="SMART" id="SM00249">
    <property type="entry name" value="PHD"/>
    <property type="match status" value="1"/>
</dbReference>
<keyword evidence="4" id="KW-0862">Zinc</keyword>
<dbReference type="GO" id="GO:0051123">
    <property type="term" value="P:RNA polymerase II preinitiation complex assembly"/>
    <property type="evidence" value="ECO:0007669"/>
    <property type="project" value="Ensembl"/>
</dbReference>
<dbReference type="GO" id="GO:0140416">
    <property type="term" value="F:transcription regulator inhibitor activity"/>
    <property type="evidence" value="ECO:0007669"/>
    <property type="project" value="Ensembl"/>
</dbReference>
<dbReference type="SMART" id="SM00576">
    <property type="entry name" value="BTP"/>
    <property type="match status" value="1"/>
</dbReference>
<keyword evidence="18" id="KW-1185">Reference proteome</keyword>
<evidence type="ECO:0000256" key="5">
    <source>
        <dbReference type="ARBA" id="ARBA00023015"/>
    </source>
</evidence>